<dbReference type="SMART" id="SM00342">
    <property type="entry name" value="HTH_ARAC"/>
    <property type="match status" value="1"/>
</dbReference>
<evidence type="ECO:0000256" key="6">
    <source>
        <dbReference type="ARBA" id="ARBA00079449"/>
    </source>
</evidence>
<dbReference type="InterPro" id="IPR009057">
    <property type="entry name" value="Homeodomain-like_sf"/>
</dbReference>
<keyword evidence="1" id="KW-0678">Repressor</keyword>
<proteinExistence type="predicted"/>
<sequence>MTETRHTSLEAEQVHLLGHDERTPTHSHPRGHLVYPARGVLALVTSEGSWIAPSNRIVWIPAGYAHRHRAHGATDMRVVFMPPAMATLLPAHPAVLAMTSLAREATLALTGPERRTAPVRARLRRVIIDDIVAAPEQPLHLPEPHDDRLRALTRLVEDDMSSPDTLADLGRRVGASERTLSRLFHAETGMSFRQWRTQLRIHRALILLADGLSVIDTALACGWANPSAFIDIFTAHVGETPGRYQRSVSAVTPS</sequence>
<reference evidence="8" key="1">
    <citation type="submission" date="2020-10" db="EMBL/GenBank/DDBJ databases">
        <title>Sequencing the genomes of 1000 actinobacteria strains.</title>
        <authorList>
            <person name="Klenk H.-P."/>
        </authorList>
    </citation>
    <scope>NUCLEOTIDE SEQUENCE</scope>
    <source>
        <strain evidence="8">DSM 45354</strain>
    </source>
</reference>
<dbReference type="InterPro" id="IPR011051">
    <property type="entry name" value="RmlC_Cupin_sf"/>
</dbReference>
<keyword evidence="4" id="KW-0804">Transcription</keyword>
<evidence type="ECO:0000259" key="7">
    <source>
        <dbReference type="PROSITE" id="PS01124"/>
    </source>
</evidence>
<dbReference type="AlphaFoldDB" id="A0A927N073"/>
<protein>
    <recommendedName>
        <fullName evidence="5">HTH-type transcriptional regulator RipA</fullName>
    </recommendedName>
    <alternativeName>
        <fullName evidence="6">Repressor of iron proteins A</fullName>
    </alternativeName>
</protein>
<dbReference type="InterPro" id="IPR018060">
    <property type="entry name" value="HTH_AraC"/>
</dbReference>
<feature type="domain" description="HTH araC/xylS-type" evidence="7">
    <location>
        <begin position="150"/>
        <end position="247"/>
    </location>
</feature>
<evidence type="ECO:0000256" key="5">
    <source>
        <dbReference type="ARBA" id="ARBA00074140"/>
    </source>
</evidence>
<dbReference type="SUPFAM" id="SSF51182">
    <property type="entry name" value="RmlC-like cupins"/>
    <property type="match status" value="1"/>
</dbReference>
<evidence type="ECO:0000256" key="1">
    <source>
        <dbReference type="ARBA" id="ARBA00022491"/>
    </source>
</evidence>
<gene>
    <name evidence="8" type="ORF">HEB94_007053</name>
</gene>
<dbReference type="Gene3D" id="1.10.10.60">
    <property type="entry name" value="Homeodomain-like"/>
    <property type="match status" value="2"/>
</dbReference>
<keyword evidence="9" id="KW-1185">Reference proteome</keyword>
<dbReference type="CDD" id="cd06124">
    <property type="entry name" value="cupin_NimR-like_N"/>
    <property type="match status" value="1"/>
</dbReference>
<comment type="caution">
    <text evidence="8">The sequence shown here is derived from an EMBL/GenBank/DDBJ whole genome shotgun (WGS) entry which is preliminary data.</text>
</comment>
<dbReference type="Pfam" id="PF02311">
    <property type="entry name" value="AraC_binding"/>
    <property type="match status" value="1"/>
</dbReference>
<dbReference type="Proteomes" id="UP000638648">
    <property type="component" value="Unassembled WGS sequence"/>
</dbReference>
<name>A0A927N073_9ACTN</name>
<dbReference type="GO" id="GO:0003700">
    <property type="term" value="F:DNA-binding transcription factor activity"/>
    <property type="evidence" value="ECO:0007669"/>
    <property type="project" value="InterPro"/>
</dbReference>
<dbReference type="GO" id="GO:0043565">
    <property type="term" value="F:sequence-specific DNA binding"/>
    <property type="evidence" value="ECO:0007669"/>
    <property type="project" value="InterPro"/>
</dbReference>
<evidence type="ECO:0000313" key="9">
    <source>
        <dbReference type="Proteomes" id="UP000638648"/>
    </source>
</evidence>
<evidence type="ECO:0000256" key="2">
    <source>
        <dbReference type="ARBA" id="ARBA00023015"/>
    </source>
</evidence>
<dbReference type="InterPro" id="IPR003313">
    <property type="entry name" value="AraC-bd"/>
</dbReference>
<dbReference type="FunFam" id="1.10.10.60:FF:000132">
    <property type="entry name" value="AraC family transcriptional regulator"/>
    <property type="match status" value="1"/>
</dbReference>
<dbReference type="Pfam" id="PF12833">
    <property type="entry name" value="HTH_18"/>
    <property type="match status" value="1"/>
</dbReference>
<dbReference type="Gene3D" id="2.60.120.10">
    <property type="entry name" value="Jelly Rolls"/>
    <property type="match status" value="1"/>
</dbReference>
<keyword evidence="3 8" id="KW-0238">DNA-binding</keyword>
<evidence type="ECO:0000256" key="3">
    <source>
        <dbReference type="ARBA" id="ARBA00023125"/>
    </source>
</evidence>
<evidence type="ECO:0000256" key="4">
    <source>
        <dbReference type="ARBA" id="ARBA00023163"/>
    </source>
</evidence>
<evidence type="ECO:0000313" key="8">
    <source>
        <dbReference type="EMBL" id="MBE1610205.1"/>
    </source>
</evidence>
<dbReference type="SUPFAM" id="SSF46689">
    <property type="entry name" value="Homeodomain-like"/>
    <property type="match status" value="1"/>
</dbReference>
<keyword evidence="2" id="KW-0805">Transcription regulation</keyword>
<organism evidence="8 9">
    <name type="scientific">Actinopolymorpha pittospori</name>
    <dbReference type="NCBI Taxonomy" id="648752"/>
    <lineage>
        <taxon>Bacteria</taxon>
        <taxon>Bacillati</taxon>
        <taxon>Actinomycetota</taxon>
        <taxon>Actinomycetes</taxon>
        <taxon>Propionibacteriales</taxon>
        <taxon>Actinopolymorphaceae</taxon>
        <taxon>Actinopolymorpha</taxon>
    </lineage>
</organism>
<dbReference type="InterPro" id="IPR014710">
    <property type="entry name" value="RmlC-like_jellyroll"/>
</dbReference>
<dbReference type="RefSeq" id="WP_192753608.1">
    <property type="nucleotide sequence ID" value="NZ_BAABJL010000057.1"/>
</dbReference>
<accession>A0A927N073</accession>
<dbReference type="PROSITE" id="PS01124">
    <property type="entry name" value="HTH_ARAC_FAMILY_2"/>
    <property type="match status" value="1"/>
</dbReference>
<dbReference type="PANTHER" id="PTHR11019">
    <property type="entry name" value="HTH-TYPE TRANSCRIPTIONAL REGULATOR NIMR"/>
    <property type="match status" value="1"/>
</dbReference>
<dbReference type="EMBL" id="JADBEM010000001">
    <property type="protein sequence ID" value="MBE1610205.1"/>
    <property type="molecule type" value="Genomic_DNA"/>
</dbReference>
<dbReference type="PANTHER" id="PTHR11019:SF199">
    <property type="entry name" value="HTH-TYPE TRANSCRIPTIONAL REGULATOR NIMR"/>
    <property type="match status" value="1"/>
</dbReference>